<keyword evidence="1" id="KW-0805">Transcription regulation</keyword>
<evidence type="ECO:0000259" key="4">
    <source>
        <dbReference type="PROSITE" id="PS50995"/>
    </source>
</evidence>
<dbReference type="Pfam" id="PF01047">
    <property type="entry name" value="MarR"/>
    <property type="match status" value="1"/>
</dbReference>
<evidence type="ECO:0000313" key="5">
    <source>
        <dbReference type="EMBL" id="GCF11593.1"/>
    </source>
</evidence>
<evidence type="ECO:0000313" key="6">
    <source>
        <dbReference type="Proteomes" id="UP000322530"/>
    </source>
</evidence>
<organism evidence="5 6">
    <name type="scientific">Dictyobacter arantiisoli</name>
    <dbReference type="NCBI Taxonomy" id="2014874"/>
    <lineage>
        <taxon>Bacteria</taxon>
        <taxon>Bacillati</taxon>
        <taxon>Chloroflexota</taxon>
        <taxon>Ktedonobacteria</taxon>
        <taxon>Ktedonobacterales</taxon>
        <taxon>Dictyobacteraceae</taxon>
        <taxon>Dictyobacter</taxon>
    </lineage>
</organism>
<dbReference type="OrthoDB" id="5461037at2"/>
<name>A0A5A5TKM4_9CHLR</name>
<protein>
    <recommendedName>
        <fullName evidence="4">HTH marR-type domain-containing protein</fullName>
    </recommendedName>
</protein>
<feature type="domain" description="HTH marR-type" evidence="4">
    <location>
        <begin position="3"/>
        <end position="130"/>
    </location>
</feature>
<dbReference type="PANTHER" id="PTHR42756">
    <property type="entry name" value="TRANSCRIPTIONAL REGULATOR, MARR"/>
    <property type="match status" value="1"/>
</dbReference>
<gene>
    <name evidence="5" type="ORF">KDI_51570</name>
</gene>
<dbReference type="GO" id="GO:0003677">
    <property type="term" value="F:DNA binding"/>
    <property type="evidence" value="ECO:0007669"/>
    <property type="project" value="UniProtKB-KW"/>
</dbReference>
<dbReference type="PROSITE" id="PS50995">
    <property type="entry name" value="HTH_MARR_2"/>
    <property type="match status" value="1"/>
</dbReference>
<accession>A0A5A5TKM4</accession>
<dbReference type="Proteomes" id="UP000322530">
    <property type="component" value="Unassembled WGS sequence"/>
</dbReference>
<reference evidence="5 6" key="1">
    <citation type="submission" date="2019-01" db="EMBL/GenBank/DDBJ databases">
        <title>Draft genome sequence of Dictyobacter sp. Uno17.</title>
        <authorList>
            <person name="Wang C.M."/>
            <person name="Zheng Y."/>
            <person name="Sakai Y."/>
            <person name="Abe K."/>
            <person name="Yokota A."/>
            <person name="Yabe S."/>
        </authorList>
    </citation>
    <scope>NUCLEOTIDE SEQUENCE [LARGE SCALE GENOMIC DNA]</scope>
    <source>
        <strain evidence="5 6">Uno17</strain>
    </source>
</reference>
<dbReference type="PANTHER" id="PTHR42756:SF1">
    <property type="entry name" value="TRANSCRIPTIONAL REPRESSOR OF EMRAB OPERON"/>
    <property type="match status" value="1"/>
</dbReference>
<dbReference type="RefSeq" id="WP_149404420.1">
    <property type="nucleotide sequence ID" value="NZ_BIXY01000125.1"/>
</dbReference>
<dbReference type="PRINTS" id="PR00598">
    <property type="entry name" value="HTHMARR"/>
</dbReference>
<evidence type="ECO:0000256" key="2">
    <source>
        <dbReference type="ARBA" id="ARBA00023125"/>
    </source>
</evidence>
<dbReference type="SMART" id="SM00347">
    <property type="entry name" value="HTH_MARR"/>
    <property type="match status" value="1"/>
</dbReference>
<dbReference type="AlphaFoldDB" id="A0A5A5TKM4"/>
<dbReference type="GO" id="GO:0003700">
    <property type="term" value="F:DNA-binding transcription factor activity"/>
    <property type="evidence" value="ECO:0007669"/>
    <property type="project" value="InterPro"/>
</dbReference>
<evidence type="ECO:0000256" key="1">
    <source>
        <dbReference type="ARBA" id="ARBA00023015"/>
    </source>
</evidence>
<dbReference type="EMBL" id="BIXY01000125">
    <property type="protein sequence ID" value="GCF11593.1"/>
    <property type="molecule type" value="Genomic_DNA"/>
</dbReference>
<sequence length="139" mass="16145">MNTERLTEDLLLLTRLLRPLRHTDMTPEQYWLLRRLQRFGPKSMSELAQGLGITTGSATVACKRLEKIGWVTRTRQIEDERVVLVALTEQGASQIESVREQRRASLAHLLEHLAVQEQQELQRLIEKLLEVAEYKDLEN</sequence>
<keyword evidence="2" id="KW-0238">DNA-binding</keyword>
<evidence type="ECO:0000256" key="3">
    <source>
        <dbReference type="ARBA" id="ARBA00023163"/>
    </source>
</evidence>
<dbReference type="Gene3D" id="1.10.10.10">
    <property type="entry name" value="Winged helix-like DNA-binding domain superfamily/Winged helix DNA-binding domain"/>
    <property type="match status" value="1"/>
</dbReference>
<dbReference type="InterPro" id="IPR036388">
    <property type="entry name" value="WH-like_DNA-bd_sf"/>
</dbReference>
<dbReference type="SUPFAM" id="SSF46785">
    <property type="entry name" value="Winged helix' DNA-binding domain"/>
    <property type="match status" value="1"/>
</dbReference>
<keyword evidence="6" id="KW-1185">Reference proteome</keyword>
<proteinExistence type="predicted"/>
<keyword evidence="3" id="KW-0804">Transcription</keyword>
<comment type="caution">
    <text evidence="5">The sequence shown here is derived from an EMBL/GenBank/DDBJ whole genome shotgun (WGS) entry which is preliminary data.</text>
</comment>
<dbReference type="InterPro" id="IPR036390">
    <property type="entry name" value="WH_DNA-bd_sf"/>
</dbReference>
<dbReference type="InterPro" id="IPR000835">
    <property type="entry name" value="HTH_MarR-typ"/>
</dbReference>